<name>A0AAU8JEW4_9CYAN</name>
<organism evidence="1">
    <name type="scientific">Planktothricoides raciborskii GIHE-MW2</name>
    <dbReference type="NCBI Taxonomy" id="2792601"/>
    <lineage>
        <taxon>Bacteria</taxon>
        <taxon>Bacillati</taxon>
        <taxon>Cyanobacteriota</taxon>
        <taxon>Cyanophyceae</taxon>
        <taxon>Oscillatoriophycideae</taxon>
        <taxon>Oscillatoriales</taxon>
        <taxon>Oscillatoriaceae</taxon>
        <taxon>Planktothricoides</taxon>
    </lineage>
</organism>
<sequence length="223" mass="25654">MISPKENHQNPESEPKEYQPIAEAKNSGKWWKFAVILVLQTGLILAVPAQAVYTHLTGTTVILETRPVDPYDPMRGYYQTLSYKISDTDTLKKLPGWEEITPQRNYAANYQSNSQTFYIVMEQPANPKSTLTPSPWQPIKISRDRPQDLAANQVAIQGEYINEWQILYGIETYYMPEDQGEKINNEIAQAQRQPQAFVVEIKVDRSGNSVPVSLWVRDRNYKF</sequence>
<accession>A0AAU8JEW4</accession>
<evidence type="ECO:0000313" key="1">
    <source>
        <dbReference type="EMBL" id="XCM37015.1"/>
    </source>
</evidence>
<dbReference type="EMBL" id="CP159837">
    <property type="protein sequence ID" value="XCM37015.1"/>
    <property type="molecule type" value="Genomic_DNA"/>
</dbReference>
<proteinExistence type="predicted"/>
<dbReference type="RefSeq" id="WP_082348793.1">
    <property type="nucleotide sequence ID" value="NZ_CP159837.1"/>
</dbReference>
<dbReference type="Pfam" id="PF14345">
    <property type="entry name" value="GDYXXLXY"/>
    <property type="match status" value="1"/>
</dbReference>
<dbReference type="InterPro" id="IPR025833">
    <property type="entry name" value="GDYXXLXY"/>
</dbReference>
<reference evidence="1" key="1">
    <citation type="submission" date="2024-07" db="EMBL/GenBank/DDBJ databases">
        <authorList>
            <person name="Kim Y.J."/>
            <person name="Jeong J.Y."/>
        </authorList>
    </citation>
    <scope>NUCLEOTIDE SEQUENCE</scope>
    <source>
        <strain evidence="1">GIHE-MW2</strain>
    </source>
</reference>
<dbReference type="AlphaFoldDB" id="A0AAU8JEW4"/>
<gene>
    <name evidence="1" type="ORF">ABWT76_005821</name>
</gene>
<protein>
    <submittedName>
        <fullName evidence="1">GDYXXLXY domain-containing protein</fullName>
    </submittedName>
</protein>